<name>A0A0G2B8Q5_9BACT</name>
<evidence type="ECO:0000256" key="1">
    <source>
        <dbReference type="SAM" id="MobiDB-lite"/>
    </source>
</evidence>
<gene>
    <name evidence="2" type="ORF">UY92_C0013G0038</name>
</gene>
<dbReference type="AlphaFoldDB" id="A0A0G2B8Q5"/>
<protein>
    <submittedName>
        <fullName evidence="2">Uncharacterized protein</fullName>
    </submittedName>
</protein>
<evidence type="ECO:0000313" key="3">
    <source>
        <dbReference type="Proteomes" id="UP000033870"/>
    </source>
</evidence>
<dbReference type="EMBL" id="LCRX01000013">
    <property type="protein sequence ID" value="KKW41839.1"/>
    <property type="molecule type" value="Genomic_DNA"/>
</dbReference>
<evidence type="ECO:0000313" key="2">
    <source>
        <dbReference type="EMBL" id="KKW41839.1"/>
    </source>
</evidence>
<sequence>MQMSVVQGSASSQSVATAQALQPAMSVFWQLPARQVSAVQASASSQSAATAHSGAQAGLAAASAAAVRAAREARAVGGAGGQADGVERAVGVVAVDQQIPVVVEPLRAEELDREAHAVGVLVAARGAPAGLAGQEVGRRVLRVHGAAGVVEGRHALARDALHVLRALRGRRAGHVVAPREAKSPALDIGRAAPDVKDRSRHARAVLAGVARRARVRVIARHRVGRELAPRGRVARVVGALVRVVAGDGRAVAGTTDTHVARRAGVRVVAGRVGRRGHGRADVVDARRDHARVAARLALRVDLTLVTRGLDRPADDRPLLVEGLPRDASSAAHAHRRPQRQQTVLHGNLHASCGPKGPGNTDGACRRQIGPPMGTATPCPLANAAGRRTVEAKAVYGCSRFHSSAAEVKYLSCNL</sequence>
<accession>A0A0G2B8Q5</accession>
<reference evidence="2 3" key="1">
    <citation type="journal article" date="2015" name="Nature">
        <title>rRNA introns, odd ribosomes, and small enigmatic genomes across a large radiation of phyla.</title>
        <authorList>
            <person name="Brown C.T."/>
            <person name="Hug L.A."/>
            <person name="Thomas B.C."/>
            <person name="Sharon I."/>
            <person name="Castelle C.J."/>
            <person name="Singh A."/>
            <person name="Wilkins M.J."/>
            <person name="Williams K.H."/>
            <person name="Banfield J.F."/>
        </authorList>
    </citation>
    <scope>NUCLEOTIDE SEQUENCE [LARGE SCALE GENOMIC DNA]</scope>
</reference>
<comment type="caution">
    <text evidence="2">The sequence shown here is derived from an EMBL/GenBank/DDBJ whole genome shotgun (WGS) entry which is preliminary data.</text>
</comment>
<feature type="region of interest" description="Disordered" evidence="1">
    <location>
        <begin position="347"/>
        <end position="368"/>
    </location>
</feature>
<proteinExistence type="predicted"/>
<dbReference type="Proteomes" id="UP000033870">
    <property type="component" value="Unassembled WGS sequence"/>
</dbReference>
<dbReference type="PATRIC" id="fig|1619044.3.peg.965"/>
<organism evidence="2 3">
    <name type="scientific">Candidatus Magasanikbacteria bacterium GW2011_GWA2_56_11</name>
    <dbReference type="NCBI Taxonomy" id="1619044"/>
    <lineage>
        <taxon>Bacteria</taxon>
        <taxon>Candidatus Magasanikiibacteriota</taxon>
    </lineage>
</organism>